<sequence>MSSCSSIYLAIIAVNDDYDDTSPIYTVFKCVQGLSPEGEIAARALVQIFAICEPVTFICGLGTIIYGSVTFICDTATFICEPIILFLIYKKYLLI</sequence>
<organism evidence="2">
    <name type="scientific">Anguilla anguilla</name>
    <name type="common">European freshwater eel</name>
    <name type="synonym">Muraena anguilla</name>
    <dbReference type="NCBI Taxonomy" id="7936"/>
    <lineage>
        <taxon>Eukaryota</taxon>
        <taxon>Metazoa</taxon>
        <taxon>Chordata</taxon>
        <taxon>Craniata</taxon>
        <taxon>Vertebrata</taxon>
        <taxon>Euteleostomi</taxon>
        <taxon>Actinopterygii</taxon>
        <taxon>Neopterygii</taxon>
        <taxon>Teleostei</taxon>
        <taxon>Anguilliformes</taxon>
        <taxon>Anguillidae</taxon>
        <taxon>Anguilla</taxon>
    </lineage>
</organism>
<name>A0A0E9WHB2_ANGAN</name>
<reference evidence="2" key="2">
    <citation type="journal article" date="2015" name="Fish Shellfish Immunol.">
        <title>Early steps in the European eel (Anguilla anguilla)-Vibrio vulnificus interaction in the gills: Role of the RtxA13 toxin.</title>
        <authorList>
            <person name="Callol A."/>
            <person name="Pajuelo D."/>
            <person name="Ebbesson L."/>
            <person name="Teles M."/>
            <person name="MacKenzie S."/>
            <person name="Amaro C."/>
        </authorList>
    </citation>
    <scope>NUCLEOTIDE SEQUENCE</scope>
</reference>
<reference evidence="2" key="1">
    <citation type="submission" date="2014-11" db="EMBL/GenBank/DDBJ databases">
        <authorList>
            <person name="Amaro Gonzalez C."/>
        </authorList>
    </citation>
    <scope>NUCLEOTIDE SEQUENCE</scope>
</reference>
<proteinExistence type="predicted"/>
<evidence type="ECO:0000256" key="1">
    <source>
        <dbReference type="SAM" id="Phobius"/>
    </source>
</evidence>
<keyword evidence="1" id="KW-0812">Transmembrane</keyword>
<feature type="transmembrane region" description="Helical" evidence="1">
    <location>
        <begin position="64"/>
        <end position="89"/>
    </location>
</feature>
<protein>
    <submittedName>
        <fullName evidence="2">Uncharacterized protein</fullName>
    </submittedName>
</protein>
<accession>A0A0E9WHB2</accession>
<evidence type="ECO:0000313" key="2">
    <source>
        <dbReference type="EMBL" id="JAH89732.1"/>
    </source>
</evidence>
<dbReference type="AlphaFoldDB" id="A0A0E9WHB2"/>
<keyword evidence="1" id="KW-0472">Membrane</keyword>
<keyword evidence="1" id="KW-1133">Transmembrane helix</keyword>
<dbReference type="EMBL" id="GBXM01018845">
    <property type="protein sequence ID" value="JAH89732.1"/>
    <property type="molecule type" value="Transcribed_RNA"/>
</dbReference>